<name>W9GXT0_9PROT</name>
<evidence type="ECO:0000256" key="1">
    <source>
        <dbReference type="SAM" id="Phobius"/>
    </source>
</evidence>
<organism evidence="2 3">
    <name type="scientific">Skermanella stibiiresistens SB22</name>
    <dbReference type="NCBI Taxonomy" id="1385369"/>
    <lineage>
        <taxon>Bacteria</taxon>
        <taxon>Pseudomonadati</taxon>
        <taxon>Pseudomonadota</taxon>
        <taxon>Alphaproteobacteria</taxon>
        <taxon>Rhodospirillales</taxon>
        <taxon>Azospirillaceae</taxon>
        <taxon>Skermanella</taxon>
    </lineage>
</organism>
<keyword evidence="1" id="KW-1133">Transmembrane helix</keyword>
<dbReference type="AlphaFoldDB" id="W9GXT0"/>
<accession>W9GXT0</accession>
<evidence type="ECO:0000313" key="2">
    <source>
        <dbReference type="EMBL" id="EWY37252.1"/>
    </source>
</evidence>
<comment type="caution">
    <text evidence="2">The sequence shown here is derived from an EMBL/GenBank/DDBJ whole genome shotgun (WGS) entry which is preliminary data.</text>
</comment>
<reference evidence="2 3" key="1">
    <citation type="submission" date="2013-08" db="EMBL/GenBank/DDBJ databases">
        <title>The genome sequence of Skermanella stibiiresistens.</title>
        <authorList>
            <person name="Zhu W."/>
            <person name="Wang G."/>
        </authorList>
    </citation>
    <scope>NUCLEOTIDE SEQUENCE [LARGE SCALE GENOMIC DNA]</scope>
    <source>
        <strain evidence="2 3">SB22</strain>
    </source>
</reference>
<keyword evidence="3" id="KW-1185">Reference proteome</keyword>
<gene>
    <name evidence="2" type="ORF">N825_21215</name>
</gene>
<dbReference type="EMBL" id="AVFL01000029">
    <property type="protein sequence ID" value="EWY37252.1"/>
    <property type="molecule type" value="Genomic_DNA"/>
</dbReference>
<evidence type="ECO:0000313" key="3">
    <source>
        <dbReference type="Proteomes" id="UP000019486"/>
    </source>
</evidence>
<keyword evidence="1" id="KW-0812">Transmembrane</keyword>
<proteinExistence type="predicted"/>
<protein>
    <submittedName>
        <fullName evidence="2">Uncharacterized protein</fullName>
    </submittedName>
</protein>
<feature type="transmembrane region" description="Helical" evidence="1">
    <location>
        <begin position="53"/>
        <end position="72"/>
    </location>
</feature>
<feature type="transmembrane region" description="Helical" evidence="1">
    <location>
        <begin position="27"/>
        <end position="46"/>
    </location>
</feature>
<dbReference type="STRING" id="1385369.N825_21215"/>
<keyword evidence="1" id="KW-0472">Membrane</keyword>
<dbReference type="Proteomes" id="UP000019486">
    <property type="component" value="Unassembled WGS sequence"/>
</dbReference>
<sequence length="462" mass="49526">MVGLVLTIAGFIGTMNAQNYTTGVHFSALVLCAGLAMVLVAFSGTITGTWKSWVMTGAIAAAPMLFLLQWQLQPDPAPAESSQTVQGNLGNSKGLPEANLYTLSETLYSRRHPKTQAIQFVALEQQITNSDYFSIQVGDDRDEPAVPGSPPSFTIHCVPTKLLKDSMKAKKMLSLTLQKASEASGSETWFVQDESGKSHGVFRRDVCPPIAASANSTEAPASRHAGLPLPEILSNLVMRPALAFDGGSDTTFEELIQALEAKSSNQRTAARLGLAERSARNPRLFATMAAAWQPDVSSYQRTLGLLVAWNRAIRIDRSRVVEIAASLDDRQILSLIAHSGYADETIASNAANLTSWLLQGTNWPNGVKGAKARLIIDSVLEGLRAPDAYFRRLDLNPKTYSALALTLGLAQAVEWSHCDIPPGDLPIFRGAVEDLRAANPDIAAAKSRTLEGLSKCGAGGRG</sequence>